<accession>A0A3B1CC85</accession>
<protein>
    <recommendedName>
        <fullName evidence="3">ABC-2 type transport system permease protein</fullName>
    </recommendedName>
</protein>
<feature type="transmembrane region" description="Helical" evidence="1">
    <location>
        <begin position="420"/>
        <end position="441"/>
    </location>
</feature>
<feature type="transmembrane region" description="Helical" evidence="1">
    <location>
        <begin position="530"/>
        <end position="550"/>
    </location>
</feature>
<proteinExistence type="predicted"/>
<dbReference type="AlphaFoldDB" id="A0A3B1CC85"/>
<evidence type="ECO:0008006" key="3">
    <source>
        <dbReference type="Google" id="ProtNLM"/>
    </source>
</evidence>
<dbReference type="EMBL" id="UOGE01000110">
    <property type="protein sequence ID" value="VAX25802.1"/>
    <property type="molecule type" value="Genomic_DNA"/>
</dbReference>
<feature type="transmembrane region" description="Helical" evidence="1">
    <location>
        <begin position="338"/>
        <end position="358"/>
    </location>
</feature>
<feature type="transmembrane region" description="Helical" evidence="1">
    <location>
        <begin position="120"/>
        <end position="145"/>
    </location>
</feature>
<keyword evidence="1" id="KW-0472">Membrane</keyword>
<feature type="transmembrane region" description="Helical" evidence="1">
    <location>
        <begin position="447"/>
        <end position="473"/>
    </location>
</feature>
<feature type="transmembrane region" description="Helical" evidence="1">
    <location>
        <begin position="485"/>
        <end position="510"/>
    </location>
</feature>
<keyword evidence="1" id="KW-0812">Transmembrane</keyword>
<evidence type="ECO:0000313" key="2">
    <source>
        <dbReference type="EMBL" id="VAX25802.1"/>
    </source>
</evidence>
<feature type="transmembrane region" description="Helical" evidence="1">
    <location>
        <begin position="190"/>
        <end position="208"/>
    </location>
</feature>
<feature type="transmembrane region" description="Helical" evidence="1">
    <location>
        <begin position="70"/>
        <end position="99"/>
    </location>
</feature>
<feature type="transmembrane region" description="Helical" evidence="1">
    <location>
        <begin position="370"/>
        <end position="392"/>
    </location>
</feature>
<name>A0A3B1CC85_9ZZZZ</name>
<sequence length="562" mass="62842">MTFSCFFALVKLRFRFACNSVFRSDQKSRSRFPILLILGIGFMAGDYYFFRRMLIYFNELPANVGEILIIQLLNLLCLTLFSMLIFSNVIASLSTLYLSRDLDLLISSPIPIRTAFMFKFLHTLVNSSWMALIFGIPIFAAYGNVLYAPAIYYFAIPVLLIPFLLASSSIGIAITMTLMRFFPARKTHQVLTFVGLIFVAGIVMYLRFLQPEKFIGQDVPEEMIIDFVEKMKAPDYPWLPSSMLSGALQAGVFSEWNRFYSKFSLIWGAGLSLWLLVMSLATWVYYGGWASSYGSRQTSLPENERLFYKAARLLASVSTAQAKALVMKDIKLFFRDTAQWSQLFMLGALMVVYIFNVQNLPLDTVWLKNIVSIMNIGLAGVVLAAVAARFVYASTSMEGKCIWTIHSAPVDFTSFLWVKFFLYLFPLLLLAETLVIVSNIFLGVDGYVMAVSAGTIAAITVGIVGMGVGMGALYPKFDFENVAEVATTSGAIIYMMGSMAYIGLSISIISRPVYIHLRNLFLGSGLSEEYNWIYFGALGALTFAMVFIPMTRGAAALKRLET</sequence>
<organism evidence="2">
    <name type="scientific">hydrothermal vent metagenome</name>
    <dbReference type="NCBI Taxonomy" id="652676"/>
    <lineage>
        <taxon>unclassified sequences</taxon>
        <taxon>metagenomes</taxon>
        <taxon>ecological metagenomes</taxon>
    </lineage>
</organism>
<feature type="transmembrane region" description="Helical" evidence="1">
    <location>
        <begin position="151"/>
        <end position="178"/>
    </location>
</feature>
<dbReference type="Pfam" id="PF16949">
    <property type="entry name" value="ABC_tran_2"/>
    <property type="match status" value="1"/>
</dbReference>
<evidence type="ECO:0000256" key="1">
    <source>
        <dbReference type="SAM" id="Phobius"/>
    </source>
</evidence>
<feature type="transmembrane region" description="Helical" evidence="1">
    <location>
        <begin position="32"/>
        <end position="50"/>
    </location>
</feature>
<reference evidence="2" key="1">
    <citation type="submission" date="2018-06" db="EMBL/GenBank/DDBJ databases">
        <authorList>
            <person name="Zhirakovskaya E."/>
        </authorList>
    </citation>
    <scope>NUCLEOTIDE SEQUENCE</scope>
</reference>
<dbReference type="InterPro" id="IPR031599">
    <property type="entry name" value="ABC_tran_2"/>
</dbReference>
<feature type="transmembrane region" description="Helical" evidence="1">
    <location>
        <begin position="265"/>
        <end position="286"/>
    </location>
</feature>
<gene>
    <name evidence="2" type="ORF">MNBD_NITROSPINAE02-1829</name>
</gene>
<keyword evidence="1" id="KW-1133">Transmembrane helix</keyword>